<evidence type="ECO:0000259" key="3">
    <source>
        <dbReference type="PROSITE" id="PS01124"/>
    </source>
</evidence>
<name>A0A413VLH2_9BACE</name>
<gene>
    <name evidence="4" type="ORF">DW888_12610</name>
</gene>
<feature type="domain" description="HTH araC/xylS-type" evidence="3">
    <location>
        <begin position="107"/>
        <end position="205"/>
    </location>
</feature>
<dbReference type="RefSeq" id="WP_122201693.1">
    <property type="nucleotide sequence ID" value="NZ_CABJFV010000009.1"/>
</dbReference>
<dbReference type="SUPFAM" id="SSF55136">
    <property type="entry name" value="Probable bacterial effector-binding domain"/>
    <property type="match status" value="1"/>
</dbReference>
<dbReference type="InterPro" id="IPR010499">
    <property type="entry name" value="AraC_E-bd"/>
</dbReference>
<dbReference type="Pfam" id="PF06445">
    <property type="entry name" value="GyrI-like"/>
    <property type="match status" value="1"/>
</dbReference>
<dbReference type="PANTHER" id="PTHR40055:SF1">
    <property type="entry name" value="TRANSCRIPTIONAL REGULATOR YGIV-RELATED"/>
    <property type="match status" value="1"/>
</dbReference>
<dbReference type="AlphaFoldDB" id="A0A413VLH2"/>
<sequence length="374" mass="44159">MVINKRYCQSCGMPLRFDVEEWLGTNSDNSRSDQFCYYCLKEGKYTVDISMQEMIDIWIKYTDKYNGYANTAYSPEELREVLNKRLPALSRWKQKQETNNIHHQTIQNVIIHINNHLFDRMDADTLCTISGLSKYHFRRVFQAVTGENIGSYIQRLRIEHIAHLLISTDYTINQILEHTNYQTKFSIAKAFKKHFGISASQYREKYKQAGNEQNTVLFPEIKALNPIKIFCIEVGEAYKDKFRYRLIWDKLIHHAKRYNIVGKDRKFVSISMDDPSITPEEKCRFYLGITLCNDKKTDLNSGIMEIPGGRYAIFRHTGDYSSLYEFYRIIYEEWFPASRYRPQNTLSFEIYTNHSSATTKTELITDIYIPITKK</sequence>
<comment type="caution">
    <text evidence="4">The sequence shown here is derived from an EMBL/GenBank/DDBJ whole genome shotgun (WGS) entry which is preliminary data.</text>
</comment>
<dbReference type="Gene3D" id="3.20.80.10">
    <property type="entry name" value="Regulatory factor, effector binding domain"/>
    <property type="match status" value="1"/>
</dbReference>
<evidence type="ECO:0000256" key="1">
    <source>
        <dbReference type="ARBA" id="ARBA00023015"/>
    </source>
</evidence>
<dbReference type="Pfam" id="PF12833">
    <property type="entry name" value="HTH_18"/>
    <property type="match status" value="1"/>
</dbReference>
<keyword evidence="2" id="KW-0804">Transcription</keyword>
<evidence type="ECO:0000256" key="2">
    <source>
        <dbReference type="ARBA" id="ARBA00023163"/>
    </source>
</evidence>
<dbReference type="SMART" id="SM00342">
    <property type="entry name" value="HTH_ARAC"/>
    <property type="match status" value="1"/>
</dbReference>
<accession>A0A413VLH2</accession>
<dbReference type="InterPro" id="IPR011256">
    <property type="entry name" value="Reg_factor_effector_dom_sf"/>
</dbReference>
<dbReference type="GO" id="GO:0043565">
    <property type="term" value="F:sequence-specific DNA binding"/>
    <property type="evidence" value="ECO:0007669"/>
    <property type="project" value="InterPro"/>
</dbReference>
<dbReference type="InterPro" id="IPR009057">
    <property type="entry name" value="Homeodomain-like_sf"/>
</dbReference>
<evidence type="ECO:0000313" key="5">
    <source>
        <dbReference type="Proteomes" id="UP000284379"/>
    </source>
</evidence>
<organism evidence="4 5">
    <name type="scientific">Bacteroides nordii</name>
    <dbReference type="NCBI Taxonomy" id="291645"/>
    <lineage>
        <taxon>Bacteria</taxon>
        <taxon>Pseudomonadati</taxon>
        <taxon>Bacteroidota</taxon>
        <taxon>Bacteroidia</taxon>
        <taxon>Bacteroidales</taxon>
        <taxon>Bacteroidaceae</taxon>
        <taxon>Bacteroides</taxon>
    </lineage>
</organism>
<reference evidence="4 5" key="1">
    <citation type="submission" date="2018-08" db="EMBL/GenBank/DDBJ databases">
        <title>A genome reference for cultivated species of the human gut microbiota.</title>
        <authorList>
            <person name="Zou Y."/>
            <person name="Xue W."/>
            <person name="Luo G."/>
        </authorList>
    </citation>
    <scope>NUCLEOTIDE SEQUENCE [LARGE SCALE GENOMIC DNA]</scope>
    <source>
        <strain evidence="4 5">AM40-30BH</strain>
    </source>
</reference>
<dbReference type="GO" id="GO:0003700">
    <property type="term" value="F:DNA-binding transcription factor activity"/>
    <property type="evidence" value="ECO:0007669"/>
    <property type="project" value="InterPro"/>
</dbReference>
<dbReference type="SMART" id="SM00871">
    <property type="entry name" value="AraC_E_bind"/>
    <property type="match status" value="1"/>
</dbReference>
<keyword evidence="1" id="KW-0805">Transcription regulation</keyword>
<dbReference type="Pfam" id="PF12674">
    <property type="entry name" value="Zn_ribbon_2"/>
    <property type="match status" value="1"/>
</dbReference>
<dbReference type="Proteomes" id="UP000284379">
    <property type="component" value="Unassembled WGS sequence"/>
</dbReference>
<dbReference type="Gene3D" id="1.10.10.60">
    <property type="entry name" value="Homeodomain-like"/>
    <property type="match status" value="2"/>
</dbReference>
<evidence type="ECO:0000313" key="4">
    <source>
        <dbReference type="EMBL" id="RHB34382.1"/>
    </source>
</evidence>
<dbReference type="InterPro" id="IPR029442">
    <property type="entry name" value="GyrI-like"/>
</dbReference>
<dbReference type="EMBL" id="QSGO01000009">
    <property type="protein sequence ID" value="RHB34382.1"/>
    <property type="molecule type" value="Genomic_DNA"/>
</dbReference>
<proteinExistence type="predicted"/>
<dbReference type="InterPro" id="IPR025868">
    <property type="entry name" value="Zn_ribbon_dom_put"/>
</dbReference>
<dbReference type="PROSITE" id="PS01124">
    <property type="entry name" value="HTH_ARAC_FAMILY_2"/>
    <property type="match status" value="1"/>
</dbReference>
<dbReference type="SUPFAM" id="SSF46689">
    <property type="entry name" value="Homeodomain-like"/>
    <property type="match status" value="2"/>
</dbReference>
<dbReference type="InterPro" id="IPR050908">
    <property type="entry name" value="SmbC-like"/>
</dbReference>
<dbReference type="PANTHER" id="PTHR40055">
    <property type="entry name" value="TRANSCRIPTIONAL REGULATOR YGIV-RELATED"/>
    <property type="match status" value="1"/>
</dbReference>
<dbReference type="InterPro" id="IPR018060">
    <property type="entry name" value="HTH_AraC"/>
</dbReference>
<protein>
    <submittedName>
        <fullName evidence="4">Helix-turn-helix domain-containing protein</fullName>
    </submittedName>
</protein>